<evidence type="ECO:0000313" key="10">
    <source>
        <dbReference type="WBParaSite" id="Minc3s07001g40607"/>
    </source>
</evidence>
<name>A0A914NLI4_MELIC</name>
<feature type="transmembrane region" description="Helical" evidence="8">
    <location>
        <begin position="29"/>
        <end position="48"/>
    </location>
</feature>
<evidence type="ECO:0000256" key="2">
    <source>
        <dbReference type="ARBA" id="ARBA00010694"/>
    </source>
</evidence>
<keyword evidence="5 8" id="KW-1133">Transmembrane helix</keyword>
<feature type="transmembrane region" description="Helical" evidence="8">
    <location>
        <begin position="200"/>
        <end position="221"/>
    </location>
</feature>
<proteinExistence type="inferred from homology"/>
<feature type="transmembrane region" description="Helical" evidence="8">
    <location>
        <begin position="167"/>
        <end position="194"/>
    </location>
</feature>
<dbReference type="AlphaFoldDB" id="A0A914NLI4"/>
<evidence type="ECO:0000256" key="5">
    <source>
        <dbReference type="ARBA" id="ARBA00022989"/>
    </source>
</evidence>
<accession>A0A914NLI4</accession>
<keyword evidence="4 8" id="KW-0812">Transmembrane</keyword>
<comment type="subcellular location">
    <subcellularLocation>
        <location evidence="1">Membrane</location>
        <topology evidence="1">Multi-pass membrane protein</topology>
    </subcellularLocation>
</comment>
<reference evidence="10" key="1">
    <citation type="submission" date="2022-11" db="UniProtKB">
        <authorList>
            <consortium name="WormBaseParasite"/>
        </authorList>
    </citation>
    <scope>IDENTIFICATION</scope>
</reference>
<keyword evidence="6 8" id="KW-0472">Membrane</keyword>
<feature type="transmembrane region" description="Helical" evidence="8">
    <location>
        <begin position="126"/>
        <end position="146"/>
    </location>
</feature>
<dbReference type="PANTHER" id="PTHR10778:SF13">
    <property type="entry name" value="ADENOSINE 3'-PHOSPHO 5'-PHOSPHOSULFATE TRANSPORTER 1"/>
    <property type="match status" value="1"/>
</dbReference>
<feature type="transmembrane region" description="Helical" evidence="8">
    <location>
        <begin position="253"/>
        <end position="273"/>
    </location>
</feature>
<dbReference type="Pfam" id="PF08449">
    <property type="entry name" value="UAA"/>
    <property type="match status" value="2"/>
</dbReference>
<keyword evidence="3" id="KW-0813">Transport</keyword>
<keyword evidence="9" id="KW-1185">Reference proteome</keyword>
<dbReference type="GO" id="GO:0000139">
    <property type="term" value="C:Golgi membrane"/>
    <property type="evidence" value="ECO:0007669"/>
    <property type="project" value="TreeGrafter"/>
</dbReference>
<dbReference type="PANTHER" id="PTHR10778">
    <property type="entry name" value="SOLUTE CARRIER FAMILY 35 MEMBER B"/>
    <property type="match status" value="1"/>
</dbReference>
<evidence type="ECO:0000313" key="9">
    <source>
        <dbReference type="Proteomes" id="UP000887563"/>
    </source>
</evidence>
<evidence type="ECO:0000256" key="3">
    <source>
        <dbReference type="ARBA" id="ARBA00022448"/>
    </source>
</evidence>
<comment type="similarity">
    <text evidence="2">Belongs to the nucleotide-sugar transporter family. SLC35B subfamily.</text>
</comment>
<dbReference type="GO" id="GO:0046964">
    <property type="term" value="F:3'-phosphoadenosine 5'-phosphosulfate transmembrane transporter activity"/>
    <property type="evidence" value="ECO:0007669"/>
    <property type="project" value="TreeGrafter"/>
</dbReference>
<evidence type="ECO:0000256" key="4">
    <source>
        <dbReference type="ARBA" id="ARBA00022692"/>
    </source>
</evidence>
<evidence type="ECO:0000256" key="6">
    <source>
        <dbReference type="ARBA" id="ARBA00023136"/>
    </source>
</evidence>
<organism evidence="9 10">
    <name type="scientific">Meloidogyne incognita</name>
    <name type="common">Southern root-knot nematode worm</name>
    <name type="synonym">Oxyuris incognita</name>
    <dbReference type="NCBI Taxonomy" id="6306"/>
    <lineage>
        <taxon>Eukaryota</taxon>
        <taxon>Metazoa</taxon>
        <taxon>Ecdysozoa</taxon>
        <taxon>Nematoda</taxon>
        <taxon>Chromadorea</taxon>
        <taxon>Rhabditida</taxon>
        <taxon>Tylenchina</taxon>
        <taxon>Tylenchomorpha</taxon>
        <taxon>Tylenchoidea</taxon>
        <taxon>Meloidogynidae</taxon>
        <taxon>Meloidogyninae</taxon>
        <taxon>Meloidogyne</taxon>
        <taxon>Meloidogyne incognita group</taxon>
    </lineage>
</organism>
<sequence>MGFYQERIITQPYKLQNKATKEFFKDAQFLVFANRLVALILAGIYILFRWKSLPVHVPPLYLHSFTSFSNVLSSWCQYEALKYVSFPTQTVCKASKLVPTMIMGRIVRKRQYSIREESNDKRREEINSAISGFILMCGYLLLDAFTPNWQKKLFEQPPRLHTSQMMFAVNLFSVILCLISLLQQGTLLTSINFISTHENIFVDCLLLSLGSAFGQVFILMTVKRFGPVVLSLLMTIRQILSIFFSTYNFGHSITLIGFFGLFTVFGAIIVDIYSKYRINTGRRLR</sequence>
<dbReference type="Proteomes" id="UP000887563">
    <property type="component" value="Unplaced"/>
</dbReference>
<evidence type="ECO:0000256" key="7">
    <source>
        <dbReference type="ARBA" id="ARBA00039668"/>
    </source>
</evidence>
<dbReference type="WBParaSite" id="Minc3s07001g40607">
    <property type="protein sequence ID" value="Minc3s07001g40607"/>
    <property type="gene ID" value="Minc3s07001g40607"/>
</dbReference>
<protein>
    <recommendedName>
        <fullName evidence="7">Adenosine 3'-phospho 5'-phosphosulfate transporter 1</fullName>
    </recommendedName>
</protein>
<evidence type="ECO:0000256" key="1">
    <source>
        <dbReference type="ARBA" id="ARBA00004141"/>
    </source>
</evidence>
<dbReference type="InterPro" id="IPR013657">
    <property type="entry name" value="SCL35B1-4/HUT1"/>
</dbReference>
<dbReference type="GO" id="GO:0005789">
    <property type="term" value="C:endoplasmic reticulum membrane"/>
    <property type="evidence" value="ECO:0007669"/>
    <property type="project" value="TreeGrafter"/>
</dbReference>
<evidence type="ECO:0000256" key="8">
    <source>
        <dbReference type="SAM" id="Phobius"/>
    </source>
</evidence>